<reference evidence="2 3" key="1">
    <citation type="submission" date="2021-02" db="EMBL/GenBank/DDBJ databases">
        <title>Genome assembly of Pseudopithomyces chartarum.</title>
        <authorList>
            <person name="Jauregui R."/>
            <person name="Singh J."/>
            <person name="Voisey C."/>
        </authorList>
    </citation>
    <scope>NUCLEOTIDE SEQUENCE [LARGE SCALE GENOMIC DNA]</scope>
    <source>
        <strain evidence="2 3">AGR01</strain>
    </source>
</reference>
<name>A0AAN6RHQ1_9PLEO</name>
<gene>
    <name evidence="2" type="ORF">GRF29_69g894772</name>
</gene>
<feature type="compositionally biased region" description="Polar residues" evidence="1">
    <location>
        <begin position="23"/>
        <end position="39"/>
    </location>
</feature>
<evidence type="ECO:0000313" key="2">
    <source>
        <dbReference type="EMBL" id="KAK3209135.1"/>
    </source>
</evidence>
<sequence>MSLSWECSEGEVDYDFSDVEPEGNTSGDTPPQKPTQVADQESREAAPPQPTKFRPRVVDSTQIARRNQFSTGKQDLWVLQRAYRRSIRREEEEKEKKRKAEGEKEERERKKKKKEETEKEAEEDYEEEEEKWAKAH</sequence>
<dbReference type="EMBL" id="WVTA01000006">
    <property type="protein sequence ID" value="KAK3209135.1"/>
    <property type="molecule type" value="Genomic_DNA"/>
</dbReference>
<organism evidence="2 3">
    <name type="scientific">Pseudopithomyces chartarum</name>
    <dbReference type="NCBI Taxonomy" id="1892770"/>
    <lineage>
        <taxon>Eukaryota</taxon>
        <taxon>Fungi</taxon>
        <taxon>Dikarya</taxon>
        <taxon>Ascomycota</taxon>
        <taxon>Pezizomycotina</taxon>
        <taxon>Dothideomycetes</taxon>
        <taxon>Pleosporomycetidae</taxon>
        <taxon>Pleosporales</taxon>
        <taxon>Massarineae</taxon>
        <taxon>Didymosphaeriaceae</taxon>
        <taxon>Pseudopithomyces</taxon>
    </lineage>
</organism>
<feature type="region of interest" description="Disordered" evidence="1">
    <location>
        <begin position="88"/>
        <end position="136"/>
    </location>
</feature>
<evidence type="ECO:0000256" key="1">
    <source>
        <dbReference type="SAM" id="MobiDB-lite"/>
    </source>
</evidence>
<evidence type="ECO:0000313" key="3">
    <source>
        <dbReference type="Proteomes" id="UP001280581"/>
    </source>
</evidence>
<comment type="caution">
    <text evidence="2">The sequence shown here is derived from an EMBL/GenBank/DDBJ whole genome shotgun (WGS) entry which is preliminary data.</text>
</comment>
<feature type="compositionally biased region" description="Acidic residues" evidence="1">
    <location>
        <begin position="8"/>
        <end position="21"/>
    </location>
</feature>
<accession>A0AAN6RHQ1</accession>
<protein>
    <submittedName>
        <fullName evidence="2">Uncharacterized protein</fullName>
    </submittedName>
</protein>
<dbReference type="Proteomes" id="UP001280581">
    <property type="component" value="Unassembled WGS sequence"/>
</dbReference>
<feature type="compositionally biased region" description="Basic and acidic residues" evidence="1">
    <location>
        <begin position="88"/>
        <end position="108"/>
    </location>
</feature>
<proteinExistence type="predicted"/>
<keyword evidence="3" id="KW-1185">Reference proteome</keyword>
<dbReference type="AlphaFoldDB" id="A0AAN6RHQ1"/>
<feature type="compositionally biased region" description="Polar residues" evidence="1">
    <location>
        <begin position="59"/>
        <end position="73"/>
    </location>
</feature>
<feature type="region of interest" description="Disordered" evidence="1">
    <location>
        <begin position="1"/>
        <end position="75"/>
    </location>
</feature>
<feature type="compositionally biased region" description="Acidic residues" evidence="1">
    <location>
        <begin position="118"/>
        <end position="130"/>
    </location>
</feature>